<organism evidence="22">
    <name type="scientific">Chrysis impressa</name>
    <dbReference type="NCBI Taxonomy" id="913292"/>
    <lineage>
        <taxon>Eukaryota</taxon>
        <taxon>Metazoa</taxon>
        <taxon>Ecdysozoa</taxon>
        <taxon>Arthropoda</taxon>
        <taxon>Hexapoda</taxon>
        <taxon>Insecta</taxon>
        <taxon>Pterygota</taxon>
        <taxon>Neoptera</taxon>
        <taxon>Endopterygota</taxon>
        <taxon>Hymenoptera</taxon>
        <taxon>Apocrita</taxon>
        <taxon>Aculeata</taxon>
        <taxon>Chrysidoidea</taxon>
        <taxon>Chrysididae</taxon>
        <taxon>Chrysidinae</taxon>
        <taxon>Chrysidini</taxon>
        <taxon>Chrysis</taxon>
    </lineage>
</organism>
<evidence type="ECO:0000256" key="5">
    <source>
        <dbReference type="ARBA" id="ARBA00022448"/>
    </source>
</evidence>
<dbReference type="GO" id="GO:0042773">
    <property type="term" value="P:ATP synthesis coupled electron transport"/>
    <property type="evidence" value="ECO:0007669"/>
    <property type="project" value="TreeGrafter"/>
</dbReference>
<comment type="similarity">
    <text evidence="2 18">Belongs to the cytochrome c oxidase subunit 2 family.</text>
</comment>
<dbReference type="PROSITE" id="PS50999">
    <property type="entry name" value="COX2_TM"/>
    <property type="match status" value="1"/>
</dbReference>
<feature type="transmembrane region" description="Helical" evidence="19">
    <location>
        <begin position="59"/>
        <end position="87"/>
    </location>
</feature>
<dbReference type="InterPro" id="IPR011759">
    <property type="entry name" value="Cyt_c_oxidase_su2_TM_dom"/>
</dbReference>
<evidence type="ECO:0000256" key="4">
    <source>
        <dbReference type="ARBA" id="ARBA00015946"/>
    </source>
</evidence>
<name>A0A1D9CJ14_9HYME</name>
<evidence type="ECO:0000256" key="18">
    <source>
        <dbReference type="RuleBase" id="RU000457"/>
    </source>
</evidence>
<dbReference type="InterPro" id="IPR008972">
    <property type="entry name" value="Cupredoxin"/>
</dbReference>
<keyword evidence="15 18" id="KW-0496">Mitochondrion</keyword>
<evidence type="ECO:0000256" key="8">
    <source>
        <dbReference type="ARBA" id="ARBA00022723"/>
    </source>
</evidence>
<accession>A0A1D9CJ14</accession>
<evidence type="ECO:0000259" key="20">
    <source>
        <dbReference type="PROSITE" id="PS50857"/>
    </source>
</evidence>
<evidence type="ECO:0000256" key="6">
    <source>
        <dbReference type="ARBA" id="ARBA00022660"/>
    </source>
</evidence>
<evidence type="ECO:0000256" key="17">
    <source>
        <dbReference type="ARBA" id="ARBA00049512"/>
    </source>
</evidence>
<dbReference type="PROSITE" id="PS00078">
    <property type="entry name" value="COX2"/>
    <property type="match status" value="1"/>
</dbReference>
<reference evidence="22" key="1">
    <citation type="journal article" date="2016" name="Syst. Entomol.">
        <title>Sibling species in the Chrysis ignita complex: molecular, morphological and trophic differentiation of Baltic species, with a description of two new cryptic species (Hymenoptera: Chrysididae).</title>
        <authorList>
            <person name="Orlovskyte S."/>
            <person name="Budrys E."/>
            <person name="Budriene A."/>
            <person name="Radzeviciute R."/>
            <person name="Soon V."/>
        </authorList>
    </citation>
    <scope>NUCLEOTIDE SEQUENCE</scope>
</reference>
<evidence type="ECO:0000256" key="16">
    <source>
        <dbReference type="ARBA" id="ARBA00023136"/>
    </source>
</evidence>
<comment type="cofactor">
    <cofactor evidence="18">
        <name>Cu cation</name>
        <dbReference type="ChEBI" id="CHEBI:23378"/>
    </cofactor>
    <text evidence="18">Binds a copper A center.</text>
</comment>
<keyword evidence="9 18" id="KW-0999">Mitochondrion inner membrane</keyword>
<evidence type="ECO:0000256" key="15">
    <source>
        <dbReference type="ARBA" id="ARBA00023128"/>
    </source>
</evidence>
<comment type="subunit">
    <text evidence="3">Component of the cytochrome c oxidase (complex IV, CIV), a multisubunit enzyme composed of a catalytic core of 3 subunits and several supernumerary subunits. The complex exists as a monomer or a dimer and forms supercomplexes (SCs) in the inner mitochondrial membrane with ubiquinol-cytochrome c oxidoreductase (cytochrome b-c1 complex, complex III, CIII).</text>
</comment>
<keyword evidence="12 18" id="KW-0249">Electron transport</keyword>
<evidence type="ECO:0000256" key="3">
    <source>
        <dbReference type="ARBA" id="ARBA00011164"/>
    </source>
</evidence>
<dbReference type="Pfam" id="PF00116">
    <property type="entry name" value="COX2"/>
    <property type="match status" value="1"/>
</dbReference>
<dbReference type="Pfam" id="PF02790">
    <property type="entry name" value="COX2_TM"/>
    <property type="match status" value="1"/>
</dbReference>
<dbReference type="SUPFAM" id="SSF81464">
    <property type="entry name" value="Cytochrome c oxidase subunit II-like, transmembrane region"/>
    <property type="match status" value="1"/>
</dbReference>
<dbReference type="InterPro" id="IPR036257">
    <property type="entry name" value="Cyt_c_oxidase_su2_TM_sf"/>
</dbReference>
<dbReference type="PANTHER" id="PTHR22888:SF9">
    <property type="entry name" value="CYTOCHROME C OXIDASE SUBUNIT 2"/>
    <property type="match status" value="1"/>
</dbReference>
<comment type="subcellular location">
    <subcellularLocation>
        <location evidence="1 18">Mitochondrion inner membrane</location>
        <topology evidence="1 18">Multi-pass membrane protein</topology>
    </subcellularLocation>
</comment>
<evidence type="ECO:0000256" key="11">
    <source>
        <dbReference type="ARBA" id="ARBA00022967"/>
    </source>
</evidence>
<comment type="function">
    <text evidence="18">Component of the cytochrome c oxidase, the last enzyme in the mitochondrial electron transport chain which drives oxidative phosphorylation. The respiratory chain contains 3 multisubunit complexes succinate dehydrogenase (complex II, CII), ubiquinol-cytochrome c oxidoreductase (cytochrome b-c1 complex, complex III, CIII) and cytochrome c oxidase (complex IV, CIV), that cooperate to transfer electrons derived from NADH and succinate to molecular oxygen, creating an electrochemical gradient over the inner membrane that drives transmembrane transport and the ATP synthase. Cytochrome c oxidase is the component of the respiratory chain that catalyzes the reduction of oxygen to water. Electrons originating from reduced cytochrome c in the intermembrane space (IMS) are transferred via the dinuclear copper A center (CU(A)) of subunit 2 and heme A of subunit 1 to the active site in subunit 1, a binuclear center (BNC) formed by heme A3 and copper B (CU(B)). The BNC reduces molecular oxygen to 2 water molecules using 4 electrons from cytochrome c in the IMS and 4 protons from the mitochondrial matrix.</text>
</comment>
<feature type="transmembrane region" description="Helical" evidence="19">
    <location>
        <begin position="26"/>
        <end position="47"/>
    </location>
</feature>
<keyword evidence="7 18" id="KW-0812">Transmembrane</keyword>
<dbReference type="Gene3D" id="1.10.287.90">
    <property type="match status" value="1"/>
</dbReference>
<dbReference type="InterPro" id="IPR034210">
    <property type="entry name" value="CcO_II_C"/>
</dbReference>
<dbReference type="AlphaFoldDB" id="A0A1D9CJ14"/>
<keyword evidence="5 18" id="KW-0813">Transport</keyword>
<evidence type="ECO:0000256" key="13">
    <source>
        <dbReference type="ARBA" id="ARBA00022989"/>
    </source>
</evidence>
<feature type="domain" description="Cytochrome oxidase subunit II transmembrane region profile" evidence="21">
    <location>
        <begin position="1"/>
        <end position="91"/>
    </location>
</feature>
<dbReference type="EMBL" id="KU854887">
    <property type="protein sequence ID" value="AOY36255.1"/>
    <property type="molecule type" value="Genomic_DNA"/>
</dbReference>
<evidence type="ECO:0000256" key="1">
    <source>
        <dbReference type="ARBA" id="ARBA00004448"/>
    </source>
</evidence>
<keyword evidence="13 19" id="KW-1133">Transmembrane helix</keyword>
<keyword evidence="11" id="KW-1278">Translocase</keyword>
<evidence type="ECO:0000256" key="19">
    <source>
        <dbReference type="SAM" id="Phobius"/>
    </source>
</evidence>
<dbReference type="CDD" id="cd13912">
    <property type="entry name" value="CcO_II_C"/>
    <property type="match status" value="1"/>
</dbReference>
<keyword evidence="10" id="KW-0460">Magnesium</keyword>
<geneLocation type="mitochondrion" evidence="22"/>
<keyword evidence="8 18" id="KW-0479">Metal-binding</keyword>
<evidence type="ECO:0000256" key="12">
    <source>
        <dbReference type="ARBA" id="ARBA00022982"/>
    </source>
</evidence>
<dbReference type="GO" id="GO:0005507">
    <property type="term" value="F:copper ion binding"/>
    <property type="evidence" value="ECO:0007669"/>
    <property type="project" value="InterPro"/>
</dbReference>
<evidence type="ECO:0000256" key="10">
    <source>
        <dbReference type="ARBA" id="ARBA00022842"/>
    </source>
</evidence>
<feature type="domain" description="Cytochrome oxidase subunit II copper A binding" evidence="20">
    <location>
        <begin position="92"/>
        <end position="222"/>
    </location>
</feature>
<dbReference type="PANTHER" id="PTHR22888">
    <property type="entry name" value="CYTOCHROME C OXIDASE, SUBUNIT II"/>
    <property type="match status" value="1"/>
</dbReference>
<dbReference type="GO" id="GO:0005743">
    <property type="term" value="C:mitochondrial inner membrane"/>
    <property type="evidence" value="ECO:0007669"/>
    <property type="project" value="UniProtKB-SubCell"/>
</dbReference>
<comment type="catalytic activity">
    <reaction evidence="17">
        <text>4 Fe(II)-[cytochrome c] + O2 + 8 H(+)(in) = 4 Fe(III)-[cytochrome c] + 2 H2O + 4 H(+)(out)</text>
        <dbReference type="Rhea" id="RHEA:11436"/>
        <dbReference type="Rhea" id="RHEA-COMP:10350"/>
        <dbReference type="Rhea" id="RHEA-COMP:14399"/>
        <dbReference type="ChEBI" id="CHEBI:15377"/>
        <dbReference type="ChEBI" id="CHEBI:15378"/>
        <dbReference type="ChEBI" id="CHEBI:15379"/>
        <dbReference type="ChEBI" id="CHEBI:29033"/>
        <dbReference type="ChEBI" id="CHEBI:29034"/>
        <dbReference type="EC" id="7.1.1.9"/>
    </reaction>
    <physiologicalReaction direction="left-to-right" evidence="17">
        <dbReference type="Rhea" id="RHEA:11437"/>
    </physiologicalReaction>
</comment>
<protein>
    <recommendedName>
        <fullName evidence="4 18">Cytochrome c oxidase subunit 2</fullName>
    </recommendedName>
</protein>
<evidence type="ECO:0000256" key="14">
    <source>
        <dbReference type="ARBA" id="ARBA00023008"/>
    </source>
</evidence>
<proteinExistence type="inferred from homology"/>
<dbReference type="GO" id="GO:0004129">
    <property type="term" value="F:cytochrome-c oxidase activity"/>
    <property type="evidence" value="ECO:0007669"/>
    <property type="project" value="UniProtKB-EC"/>
</dbReference>
<dbReference type="PRINTS" id="PR01166">
    <property type="entry name" value="CYCOXIDASEII"/>
</dbReference>
<evidence type="ECO:0000256" key="7">
    <source>
        <dbReference type="ARBA" id="ARBA00022692"/>
    </source>
</evidence>
<evidence type="ECO:0000256" key="2">
    <source>
        <dbReference type="ARBA" id="ARBA00007866"/>
    </source>
</evidence>
<dbReference type="Gene3D" id="2.60.40.420">
    <property type="entry name" value="Cupredoxins - blue copper proteins"/>
    <property type="match status" value="1"/>
</dbReference>
<keyword evidence="16 18" id="KW-0472">Membrane</keyword>
<dbReference type="InterPro" id="IPR001505">
    <property type="entry name" value="Copper_CuA"/>
</dbReference>
<keyword evidence="14 18" id="KW-0186">Copper</keyword>
<sequence length="222" mass="26177">MATWMMFSIPDSSTDYLLMIDWFHDLVMMVLMFIMVIICMIFMNLMLNKMININLIHGHLIEVIWTVFPMMILLFLAVPSLQILYFIDEVYEPSFTIKINGHQWYWTYEYSDFMDLQFDSYMKTEMELSQFRLLDVDNNMVVPVKENIRLLISSDDVIHSWTIPCIGVKIDAVPGRFNQVMILMKRVGLFYGQCSEICGVNHSFMPIVLESTSLKNFLSWIN</sequence>
<evidence type="ECO:0000313" key="22">
    <source>
        <dbReference type="EMBL" id="AOY36255.1"/>
    </source>
</evidence>
<evidence type="ECO:0000259" key="21">
    <source>
        <dbReference type="PROSITE" id="PS50999"/>
    </source>
</evidence>
<dbReference type="SUPFAM" id="SSF49503">
    <property type="entry name" value="Cupredoxins"/>
    <property type="match status" value="1"/>
</dbReference>
<dbReference type="InterPro" id="IPR045187">
    <property type="entry name" value="CcO_II"/>
</dbReference>
<gene>
    <name evidence="22" type="primary">CO2</name>
</gene>
<evidence type="ECO:0000256" key="9">
    <source>
        <dbReference type="ARBA" id="ARBA00022792"/>
    </source>
</evidence>
<dbReference type="PROSITE" id="PS50857">
    <property type="entry name" value="COX2_CUA"/>
    <property type="match status" value="1"/>
</dbReference>
<dbReference type="FunFam" id="2.60.40.420:FF:000001">
    <property type="entry name" value="Cytochrome c oxidase subunit 2"/>
    <property type="match status" value="1"/>
</dbReference>
<keyword evidence="6 18" id="KW-0679">Respiratory chain</keyword>
<dbReference type="InterPro" id="IPR002429">
    <property type="entry name" value="CcO_II-like_C"/>
</dbReference>